<evidence type="ECO:0000256" key="4">
    <source>
        <dbReference type="ARBA" id="ARBA00022840"/>
    </source>
</evidence>
<dbReference type="GO" id="GO:0005524">
    <property type="term" value="F:ATP binding"/>
    <property type="evidence" value="ECO:0007669"/>
    <property type="project" value="UniProtKB-UniRule"/>
</dbReference>
<dbReference type="InterPro" id="IPR027417">
    <property type="entry name" value="P-loop_NTPase"/>
</dbReference>
<dbReference type="PROSITE" id="PS51192">
    <property type="entry name" value="HELICASE_ATP_BIND_1"/>
    <property type="match status" value="1"/>
</dbReference>
<keyword evidence="3 7" id="KW-0347">Helicase</keyword>
<feature type="domain" description="Helicase C-terminal" evidence="10">
    <location>
        <begin position="290"/>
        <end position="445"/>
    </location>
</feature>
<evidence type="ECO:0000259" key="9">
    <source>
        <dbReference type="PROSITE" id="PS51192"/>
    </source>
</evidence>
<comment type="function">
    <text evidence="7">RNA helicase.</text>
</comment>
<dbReference type="PROSITE" id="PS00039">
    <property type="entry name" value="DEAD_ATP_HELICASE"/>
    <property type="match status" value="1"/>
</dbReference>
<dbReference type="InterPro" id="IPR014014">
    <property type="entry name" value="RNA_helicase_DEAD_Q_motif"/>
</dbReference>
<feature type="compositionally biased region" description="Basic residues" evidence="8">
    <location>
        <begin position="746"/>
        <end position="759"/>
    </location>
</feature>
<dbReference type="InterPro" id="IPR011545">
    <property type="entry name" value="DEAD/DEAH_box_helicase_dom"/>
</dbReference>
<feature type="region of interest" description="Disordered" evidence="8">
    <location>
        <begin position="812"/>
        <end position="962"/>
    </location>
</feature>
<feature type="compositionally biased region" description="Basic and acidic residues" evidence="8">
    <location>
        <begin position="912"/>
        <end position="935"/>
    </location>
</feature>
<feature type="region of interest" description="Disordered" evidence="8">
    <location>
        <begin position="1"/>
        <end position="32"/>
    </location>
</feature>
<dbReference type="SMART" id="SM01178">
    <property type="entry name" value="DUF4217"/>
    <property type="match status" value="1"/>
</dbReference>
<evidence type="ECO:0000256" key="6">
    <source>
        <dbReference type="PROSITE-ProRule" id="PRU00552"/>
    </source>
</evidence>
<dbReference type="EC" id="3.6.4.13" evidence="7"/>
<feature type="compositionally biased region" description="Basic and acidic residues" evidence="8">
    <location>
        <begin position="812"/>
        <end position="828"/>
    </location>
</feature>
<evidence type="ECO:0000259" key="10">
    <source>
        <dbReference type="PROSITE" id="PS51194"/>
    </source>
</evidence>
<dbReference type="EnsemblMetazoa" id="XM_038191440.1">
    <property type="protein sequence ID" value="XP_038047368.1"/>
    <property type="gene ID" value="LOC119721380"/>
</dbReference>
<keyword evidence="1 7" id="KW-0547">Nucleotide-binding</keyword>
<dbReference type="PANTHER" id="PTHR24031">
    <property type="entry name" value="RNA HELICASE"/>
    <property type="match status" value="1"/>
</dbReference>
<feature type="compositionally biased region" description="Basic residues" evidence="8">
    <location>
        <begin position="13"/>
        <end position="32"/>
    </location>
</feature>
<dbReference type="InterPro" id="IPR001650">
    <property type="entry name" value="Helicase_C-like"/>
</dbReference>
<evidence type="ECO:0000256" key="5">
    <source>
        <dbReference type="ARBA" id="ARBA00022884"/>
    </source>
</evidence>
<dbReference type="GO" id="GO:0003723">
    <property type="term" value="F:RNA binding"/>
    <property type="evidence" value="ECO:0007669"/>
    <property type="project" value="UniProtKB-UniRule"/>
</dbReference>
<keyword evidence="5 7" id="KW-0694">RNA-binding</keyword>
<feature type="compositionally biased region" description="Acidic residues" evidence="8">
    <location>
        <begin position="550"/>
        <end position="563"/>
    </location>
</feature>
<evidence type="ECO:0000256" key="8">
    <source>
        <dbReference type="SAM" id="MobiDB-lite"/>
    </source>
</evidence>
<dbReference type="Proteomes" id="UP000887568">
    <property type="component" value="Unplaced"/>
</dbReference>
<evidence type="ECO:0000256" key="3">
    <source>
        <dbReference type="ARBA" id="ARBA00022806"/>
    </source>
</evidence>
<dbReference type="Pfam" id="PF00271">
    <property type="entry name" value="Helicase_C"/>
    <property type="match status" value="1"/>
</dbReference>
<dbReference type="SMART" id="SM00490">
    <property type="entry name" value="HELICc"/>
    <property type="match status" value="1"/>
</dbReference>
<feature type="compositionally biased region" description="Basic residues" evidence="8">
    <location>
        <begin position="902"/>
        <end position="911"/>
    </location>
</feature>
<dbReference type="GO" id="GO:0016787">
    <property type="term" value="F:hydrolase activity"/>
    <property type="evidence" value="ECO:0007669"/>
    <property type="project" value="UniProtKB-KW"/>
</dbReference>
<dbReference type="InterPro" id="IPR014001">
    <property type="entry name" value="Helicase_ATP-bd"/>
</dbReference>
<feature type="compositionally biased region" description="Polar residues" evidence="8">
    <location>
        <begin position="630"/>
        <end position="645"/>
    </location>
</feature>
<keyword evidence="4 7" id="KW-0067">ATP-binding</keyword>
<feature type="compositionally biased region" description="Acidic residues" evidence="8">
    <location>
        <begin position="682"/>
        <end position="694"/>
    </location>
</feature>
<evidence type="ECO:0000256" key="1">
    <source>
        <dbReference type="ARBA" id="ARBA00022741"/>
    </source>
</evidence>
<dbReference type="OMA" id="WMREEDQ"/>
<sequence>MAQRMAARNSQQRGKKPKHFHHTSDKARHKLEVKRWKLEEEEAKRLKSRYESIDTENISSFDDLPLSVKTQAGLRIANYKAPTEIQRATVGLALQGHDILGAAKTGSGKTLAFLIPVLECLYRSRWSRVDGLGALIISPTRELAYQTFEVLCKVGKKHDFSAALIIGGKDVKSEMDRISRTNIVVCTPGRFLQHLDQTVSLDCSNLQMLVLDEADRILDLGFEKTMNAILENLPTERQTMLFSATQTKSVRDLARLSLKDPKYVAVHQHHEYSTPAQLEQSYIVCDLDQKMDLLYSFIRNHTKQKILVFMASCKQVKYTFEVFCALHPGITIMALYGTLHQLRRVAIYNEFCQRDNAVLFATDIAARGLDFPAVNWVLQLDCPEDASTYIHRVGRTARYEQGGESLLILLPSEEEEMAKQLEERKIPIQKINVNPNRKLSIQKKLMSLCAGSYELKQSAQRCFINYVKSVYLMKDKKVFDVNQLPLEKYSFSLGLAIPPRVRFLQRANKRKEEQEMLKKRKNSKKDESEDPESANKKTVLKQHRRGPDLVMEEEEQNEKDEGLDALVAKLRSTAPNRTKGGGTIKLRQRQEEERLEEEEIKRMKEIQEDAQKNADDDDDSDAEDVGKKVPSSSDKVAISRTQRVTSESKARTLDKPSSASSKKKFGKEGKSEKPQKISKSDDESESSSEEDSEIESQKPGETGFQGDDDEEGEDFLVVKKKDVFGIALEKQKQRDPTTETIEGAKHVGKSKKPPSKVAMAKKLRRMNIAVNTKKVFDEEGEVAKQWPPVQQTAVPGDDETLEGGIDIEKAKVWMREEDQHDKQAFRERIRAKHKAERLKAKEERRKLSRRKKAEDSEDDEDVGAELGLGDDYVPFDPDTLPDPDKYANEDSGADNEEETPKKVSKKKKTKRKENAEETPKKRKAKLDEVRGDKSTTKKKRKMVGKGEGLGEREEGASVDTGLTLQDDEELALHILSRGQF</sequence>
<evidence type="ECO:0000313" key="13">
    <source>
        <dbReference type="Proteomes" id="UP000887568"/>
    </source>
</evidence>
<keyword evidence="13" id="KW-1185">Reference proteome</keyword>
<dbReference type="SMART" id="SM00487">
    <property type="entry name" value="DEXDc"/>
    <property type="match status" value="1"/>
</dbReference>
<dbReference type="CDD" id="cd18787">
    <property type="entry name" value="SF2_C_DEAD"/>
    <property type="match status" value="1"/>
</dbReference>
<feature type="compositionally biased region" description="Basic and acidic residues" evidence="8">
    <location>
        <begin position="731"/>
        <end position="745"/>
    </location>
</feature>
<proteinExistence type="inferred from homology"/>
<evidence type="ECO:0000313" key="12">
    <source>
        <dbReference type="EnsemblMetazoa" id="XP_038047368.1"/>
    </source>
</evidence>
<evidence type="ECO:0000259" key="11">
    <source>
        <dbReference type="PROSITE" id="PS51195"/>
    </source>
</evidence>
<feature type="short sequence motif" description="Q motif" evidence="6">
    <location>
        <begin position="59"/>
        <end position="87"/>
    </location>
</feature>
<feature type="compositionally biased region" description="Basic and acidic residues" evidence="8">
    <location>
        <begin position="599"/>
        <end position="614"/>
    </location>
</feature>
<dbReference type="PROSITE" id="PS51194">
    <property type="entry name" value="HELICASE_CTER"/>
    <property type="match status" value="1"/>
</dbReference>
<comment type="similarity">
    <text evidence="7">Belongs to the DEAD box helicase family.</text>
</comment>
<dbReference type="Pfam" id="PF13959">
    <property type="entry name" value="CTE_SPB4"/>
    <property type="match status" value="1"/>
</dbReference>
<dbReference type="Pfam" id="PF00270">
    <property type="entry name" value="DEAD"/>
    <property type="match status" value="1"/>
</dbReference>
<comment type="catalytic activity">
    <reaction evidence="7">
        <text>ATP + H2O = ADP + phosphate + H(+)</text>
        <dbReference type="Rhea" id="RHEA:13065"/>
        <dbReference type="ChEBI" id="CHEBI:15377"/>
        <dbReference type="ChEBI" id="CHEBI:15378"/>
        <dbReference type="ChEBI" id="CHEBI:30616"/>
        <dbReference type="ChEBI" id="CHEBI:43474"/>
        <dbReference type="ChEBI" id="CHEBI:456216"/>
        <dbReference type="EC" id="3.6.4.13"/>
    </reaction>
</comment>
<accession>A0A913Z6C9</accession>
<comment type="domain">
    <text evidence="7">The Q motif is unique to and characteristic of the DEAD box family of RNA helicases and controls ATP binding and hydrolysis.</text>
</comment>
<dbReference type="InterPro" id="IPR000629">
    <property type="entry name" value="RNA-helicase_DEAD-box_CS"/>
</dbReference>
<dbReference type="RefSeq" id="XP_038047368.1">
    <property type="nucleotide sequence ID" value="XM_038191440.1"/>
</dbReference>
<dbReference type="AlphaFoldDB" id="A0A913Z6C9"/>
<dbReference type="PROSITE" id="PS51195">
    <property type="entry name" value="Q_MOTIF"/>
    <property type="match status" value="1"/>
</dbReference>
<dbReference type="SUPFAM" id="SSF52540">
    <property type="entry name" value="P-loop containing nucleoside triphosphate hydrolases"/>
    <property type="match status" value="1"/>
</dbReference>
<dbReference type="CDD" id="cd17941">
    <property type="entry name" value="DEADc_DDX10"/>
    <property type="match status" value="1"/>
</dbReference>
<feature type="compositionally biased region" description="Basic and acidic residues" evidence="8">
    <location>
        <begin position="666"/>
        <end position="681"/>
    </location>
</feature>
<protein>
    <recommendedName>
        <fullName evidence="7">ATP-dependent RNA helicase</fullName>
        <ecNumber evidence="7">3.6.4.13</ecNumber>
    </recommendedName>
</protein>
<keyword evidence="2 7" id="KW-0378">Hydrolase</keyword>
<feature type="domain" description="Helicase ATP-binding" evidence="9">
    <location>
        <begin position="90"/>
        <end position="264"/>
    </location>
</feature>
<dbReference type="GO" id="GO:0003724">
    <property type="term" value="F:RNA helicase activity"/>
    <property type="evidence" value="ECO:0007669"/>
    <property type="project" value="UniProtKB-EC"/>
</dbReference>
<reference evidence="12" key="1">
    <citation type="submission" date="2022-11" db="UniProtKB">
        <authorList>
            <consortium name="EnsemblMetazoa"/>
        </authorList>
    </citation>
    <scope>IDENTIFICATION</scope>
</reference>
<feature type="domain" description="DEAD-box RNA helicase Q" evidence="11">
    <location>
        <begin position="59"/>
        <end position="87"/>
    </location>
</feature>
<evidence type="ECO:0000256" key="2">
    <source>
        <dbReference type="ARBA" id="ARBA00022801"/>
    </source>
</evidence>
<dbReference type="GeneID" id="119721380"/>
<dbReference type="Gene3D" id="3.40.50.300">
    <property type="entry name" value="P-loop containing nucleotide triphosphate hydrolases"/>
    <property type="match status" value="2"/>
</dbReference>
<feature type="region of interest" description="Disordered" evidence="8">
    <location>
        <begin position="512"/>
        <end position="716"/>
    </location>
</feature>
<dbReference type="InterPro" id="IPR025313">
    <property type="entry name" value="SPB4-like_CTE"/>
</dbReference>
<organism evidence="12 13">
    <name type="scientific">Patiria miniata</name>
    <name type="common">Bat star</name>
    <name type="synonym">Asterina miniata</name>
    <dbReference type="NCBI Taxonomy" id="46514"/>
    <lineage>
        <taxon>Eukaryota</taxon>
        <taxon>Metazoa</taxon>
        <taxon>Echinodermata</taxon>
        <taxon>Eleutherozoa</taxon>
        <taxon>Asterozoa</taxon>
        <taxon>Asteroidea</taxon>
        <taxon>Valvatacea</taxon>
        <taxon>Valvatida</taxon>
        <taxon>Asterinidae</taxon>
        <taxon>Patiria</taxon>
    </lineage>
</organism>
<dbReference type="OrthoDB" id="10259640at2759"/>
<name>A0A913Z6C9_PATMI</name>
<feature type="region of interest" description="Disordered" evidence="8">
    <location>
        <begin position="731"/>
        <end position="759"/>
    </location>
</feature>
<evidence type="ECO:0000256" key="7">
    <source>
        <dbReference type="RuleBase" id="RU365068"/>
    </source>
</evidence>
<dbReference type="CTD" id="1662"/>